<dbReference type="PANTHER" id="PTHR11040:SF140">
    <property type="entry name" value="ZRT (ZRT), IRT- (IRT-) LIKE PROTEIN TRANSPORTER"/>
    <property type="match status" value="1"/>
</dbReference>
<keyword evidence="8" id="KW-1185">Reference proteome</keyword>
<feature type="transmembrane region" description="Helical" evidence="6">
    <location>
        <begin position="234"/>
        <end position="254"/>
    </location>
</feature>
<keyword evidence="4 6" id="KW-0472">Membrane</keyword>
<organism evidence="7 8">
    <name type="scientific">Paramuricea clavata</name>
    <name type="common">Red gorgonian</name>
    <name type="synonym">Violescent sea-whip</name>
    <dbReference type="NCBI Taxonomy" id="317549"/>
    <lineage>
        <taxon>Eukaryota</taxon>
        <taxon>Metazoa</taxon>
        <taxon>Cnidaria</taxon>
        <taxon>Anthozoa</taxon>
        <taxon>Octocorallia</taxon>
        <taxon>Malacalcyonacea</taxon>
        <taxon>Plexauridae</taxon>
        <taxon>Paramuricea</taxon>
    </lineage>
</organism>
<feature type="transmembrane region" description="Helical" evidence="6">
    <location>
        <begin position="48"/>
        <end position="67"/>
    </location>
</feature>
<name>A0A6S7GFV1_PARCT</name>
<dbReference type="GO" id="GO:0005886">
    <property type="term" value="C:plasma membrane"/>
    <property type="evidence" value="ECO:0007669"/>
    <property type="project" value="TreeGrafter"/>
</dbReference>
<keyword evidence="2 6" id="KW-0812">Transmembrane</keyword>
<dbReference type="OrthoDB" id="448280at2759"/>
<gene>
    <name evidence="7" type="ORF">PACLA_8A070611</name>
</gene>
<evidence type="ECO:0000256" key="5">
    <source>
        <dbReference type="SAM" id="MobiDB-lite"/>
    </source>
</evidence>
<evidence type="ECO:0000313" key="8">
    <source>
        <dbReference type="Proteomes" id="UP001152795"/>
    </source>
</evidence>
<feature type="transmembrane region" description="Helical" evidence="6">
    <location>
        <begin position="260"/>
        <end position="280"/>
    </location>
</feature>
<protein>
    <submittedName>
        <fullName evidence="7">Zinc transporter ZIP1-like</fullName>
    </submittedName>
</protein>
<feature type="transmembrane region" description="Helical" evidence="6">
    <location>
        <begin position="87"/>
        <end position="106"/>
    </location>
</feature>
<evidence type="ECO:0000256" key="6">
    <source>
        <dbReference type="SAM" id="Phobius"/>
    </source>
</evidence>
<proteinExistence type="predicted"/>
<keyword evidence="3 6" id="KW-1133">Transmembrane helix</keyword>
<comment type="subcellular location">
    <subcellularLocation>
        <location evidence="1">Membrane</location>
        <topology evidence="1">Multi-pass membrane protein</topology>
    </subcellularLocation>
</comment>
<accession>A0A6S7GFV1</accession>
<dbReference type="InterPro" id="IPR003689">
    <property type="entry name" value="ZIP"/>
</dbReference>
<comment type="caution">
    <text evidence="7">The sequence shown here is derived from an EMBL/GenBank/DDBJ whole genome shotgun (WGS) entry which is preliminary data.</text>
</comment>
<feature type="compositionally biased region" description="Basic residues" evidence="5">
    <location>
        <begin position="120"/>
        <end position="133"/>
    </location>
</feature>
<dbReference type="Proteomes" id="UP001152795">
    <property type="component" value="Unassembled WGS sequence"/>
</dbReference>
<evidence type="ECO:0000256" key="1">
    <source>
        <dbReference type="ARBA" id="ARBA00004141"/>
    </source>
</evidence>
<evidence type="ECO:0000256" key="2">
    <source>
        <dbReference type="ARBA" id="ARBA00022692"/>
    </source>
</evidence>
<evidence type="ECO:0000256" key="3">
    <source>
        <dbReference type="ARBA" id="ARBA00022989"/>
    </source>
</evidence>
<feature type="region of interest" description="Disordered" evidence="5">
    <location>
        <begin position="120"/>
        <end position="185"/>
    </location>
</feature>
<dbReference type="PANTHER" id="PTHR11040">
    <property type="entry name" value="ZINC/IRON TRANSPORTER"/>
    <property type="match status" value="1"/>
</dbReference>
<dbReference type="GO" id="GO:0005385">
    <property type="term" value="F:zinc ion transmembrane transporter activity"/>
    <property type="evidence" value="ECO:0007669"/>
    <property type="project" value="TreeGrafter"/>
</dbReference>
<evidence type="ECO:0000313" key="7">
    <source>
        <dbReference type="EMBL" id="CAB3984090.1"/>
    </source>
</evidence>
<sequence length="382" mass="42582">MALAAKIISLTALFIVTFISGLLPLKLRRKREQSDENLAARQDLRRKQLISLGTCFAGGAFFASSMLELLPAVEKDFKAVFDSATISNFPIAQFGVSIGFFFILLVEQIVHVVKERQLHGHGHSHGHNHGHSHDRKDSSPLLQHRHSPSYGVQSDDSHDSSDSGESDNDEKGDCPPPANALDNGHPVRHAEHRNIQNVEDDLANDSNEDHEHEHSIFADISKKHHNQRHYLRSYLLLIALSVHALFEGLAVGLFQNIDSMIQVLGALIIHKCILGFSIGINLVQHSFPAMTVAWSSFLFSAMSPVGFGIGILMLAYASTYLGRIFSAVFQAIATGTFLYVTFFEIFFHELNSKECHKLLKVLMMILGYAVITIVLYFENRIK</sequence>
<dbReference type="Pfam" id="PF02535">
    <property type="entry name" value="Zip"/>
    <property type="match status" value="1"/>
</dbReference>
<reference evidence="7" key="1">
    <citation type="submission" date="2020-04" db="EMBL/GenBank/DDBJ databases">
        <authorList>
            <person name="Alioto T."/>
            <person name="Alioto T."/>
            <person name="Gomez Garrido J."/>
        </authorList>
    </citation>
    <scope>NUCLEOTIDE SEQUENCE</scope>
    <source>
        <strain evidence="7">A484AB</strain>
    </source>
</reference>
<evidence type="ECO:0000256" key="4">
    <source>
        <dbReference type="ARBA" id="ARBA00023136"/>
    </source>
</evidence>
<feature type="transmembrane region" description="Helical" evidence="6">
    <location>
        <begin position="358"/>
        <end position="377"/>
    </location>
</feature>
<feature type="transmembrane region" description="Helical" evidence="6">
    <location>
        <begin position="324"/>
        <end position="346"/>
    </location>
</feature>
<dbReference type="AlphaFoldDB" id="A0A6S7GFV1"/>
<feature type="transmembrane region" description="Helical" evidence="6">
    <location>
        <begin position="292"/>
        <end position="318"/>
    </location>
</feature>
<feature type="transmembrane region" description="Helical" evidence="6">
    <location>
        <begin position="6"/>
        <end position="27"/>
    </location>
</feature>
<dbReference type="EMBL" id="CACRXK020000695">
    <property type="protein sequence ID" value="CAB3984090.1"/>
    <property type="molecule type" value="Genomic_DNA"/>
</dbReference>